<evidence type="ECO:0000256" key="2">
    <source>
        <dbReference type="ARBA" id="ARBA00011062"/>
    </source>
</evidence>
<protein>
    <recommendedName>
        <fullName evidence="3">5'-nucleotidase</fullName>
        <ecNumber evidence="3">3.1.3.5</ecNumber>
    </recommendedName>
</protein>
<dbReference type="InterPro" id="IPR030048">
    <property type="entry name" value="SurE"/>
</dbReference>
<feature type="chain" id="PRO_5046789246" description="5'-nucleotidase" evidence="6">
    <location>
        <begin position="33"/>
        <end position="309"/>
    </location>
</feature>
<dbReference type="NCBIfam" id="TIGR00087">
    <property type="entry name" value="surE"/>
    <property type="match status" value="1"/>
</dbReference>
<evidence type="ECO:0000256" key="1">
    <source>
        <dbReference type="ARBA" id="ARBA00000815"/>
    </source>
</evidence>
<organism evidence="8 9">
    <name type="scientific">Leifsonia stereocauli</name>
    <dbReference type="NCBI Taxonomy" id="3134136"/>
    <lineage>
        <taxon>Bacteria</taxon>
        <taxon>Bacillati</taxon>
        <taxon>Actinomycetota</taxon>
        <taxon>Actinomycetes</taxon>
        <taxon>Micrococcales</taxon>
        <taxon>Microbacteriaceae</taxon>
        <taxon>Leifsonia</taxon>
    </lineage>
</organism>
<feature type="signal peptide" evidence="6">
    <location>
        <begin position="1"/>
        <end position="32"/>
    </location>
</feature>
<feature type="domain" description="Survival protein SurE-like phosphatase/nucleotidase" evidence="7">
    <location>
        <begin position="49"/>
        <end position="237"/>
    </location>
</feature>
<evidence type="ECO:0000256" key="4">
    <source>
        <dbReference type="ARBA" id="ARBA00022723"/>
    </source>
</evidence>
<keyword evidence="6" id="KW-0732">Signal</keyword>
<evidence type="ECO:0000256" key="6">
    <source>
        <dbReference type="SAM" id="SignalP"/>
    </source>
</evidence>
<dbReference type="SUPFAM" id="SSF64167">
    <property type="entry name" value="SurE-like"/>
    <property type="match status" value="1"/>
</dbReference>
<dbReference type="GO" id="GO:0008253">
    <property type="term" value="F:5'-nucleotidase activity"/>
    <property type="evidence" value="ECO:0007669"/>
    <property type="project" value="UniProtKB-EC"/>
</dbReference>
<evidence type="ECO:0000256" key="5">
    <source>
        <dbReference type="ARBA" id="ARBA00022801"/>
    </source>
</evidence>
<gene>
    <name evidence="8" type="primary">surE</name>
    <name evidence="8" type="ORF">WJX64_13270</name>
</gene>
<evidence type="ECO:0000313" key="8">
    <source>
        <dbReference type="EMBL" id="MEN1947524.1"/>
    </source>
</evidence>
<dbReference type="RefSeq" id="WP_342114819.1">
    <property type="nucleotide sequence ID" value="NZ_JBCAUN010000002.1"/>
</dbReference>
<reference evidence="8 9" key="1">
    <citation type="submission" date="2024-03" db="EMBL/GenBank/DDBJ databases">
        <title>YIM 134122 draft genome.</title>
        <authorList>
            <person name="Zuo S."/>
            <person name="Xiong L."/>
        </authorList>
    </citation>
    <scope>NUCLEOTIDE SEQUENCE [LARGE SCALE GENOMIC DNA]</scope>
    <source>
        <strain evidence="8 9">YIM 134122</strain>
    </source>
</reference>
<keyword evidence="5 8" id="KW-0378">Hydrolase</keyword>
<evidence type="ECO:0000256" key="3">
    <source>
        <dbReference type="ARBA" id="ARBA00012643"/>
    </source>
</evidence>
<dbReference type="InterPro" id="IPR036523">
    <property type="entry name" value="SurE-like_sf"/>
</dbReference>
<dbReference type="Pfam" id="PF01975">
    <property type="entry name" value="SurE"/>
    <property type="match status" value="1"/>
</dbReference>
<dbReference type="GO" id="GO:0008254">
    <property type="term" value="F:3'-nucleotidase activity"/>
    <property type="evidence" value="ECO:0007669"/>
    <property type="project" value="UniProtKB-EC"/>
</dbReference>
<dbReference type="Gene3D" id="3.40.1210.10">
    <property type="entry name" value="Survival protein SurE-like phosphatase/nucleotidase"/>
    <property type="match status" value="1"/>
</dbReference>
<dbReference type="PANTHER" id="PTHR30457:SF0">
    <property type="entry name" value="PHOSPHATASE, PUTATIVE (AFU_ORTHOLOGUE AFUA_4G01070)-RELATED"/>
    <property type="match status" value="1"/>
</dbReference>
<evidence type="ECO:0000259" key="7">
    <source>
        <dbReference type="Pfam" id="PF01975"/>
    </source>
</evidence>
<keyword evidence="9" id="KW-1185">Reference proteome</keyword>
<comment type="catalytic activity">
    <reaction evidence="1">
        <text>a ribonucleoside 5'-phosphate + H2O = a ribonucleoside + phosphate</text>
        <dbReference type="Rhea" id="RHEA:12484"/>
        <dbReference type="ChEBI" id="CHEBI:15377"/>
        <dbReference type="ChEBI" id="CHEBI:18254"/>
        <dbReference type="ChEBI" id="CHEBI:43474"/>
        <dbReference type="ChEBI" id="CHEBI:58043"/>
        <dbReference type="EC" id="3.1.3.5"/>
    </reaction>
</comment>
<dbReference type="EMBL" id="JBCLVG010000002">
    <property type="protein sequence ID" value="MEN1947524.1"/>
    <property type="molecule type" value="Genomic_DNA"/>
</dbReference>
<dbReference type="PANTHER" id="PTHR30457">
    <property type="entry name" value="5'-NUCLEOTIDASE SURE"/>
    <property type="match status" value="1"/>
</dbReference>
<dbReference type="Proteomes" id="UP001425155">
    <property type="component" value="Unassembled WGS sequence"/>
</dbReference>
<sequence>MPHRSPLFLRGAVAVTIAATALGGLAAAPAMAATTKPSASPSASAPLHILLTNDDGWNAPGITAVYNALVAAGHDVTMFAPSTNQSGVGARATFGGTLEVTHPEEGRYAIAGSPADSVEAALSTVYAAGAPDLVISGTNTGQNIAAATVHSGTIGAAVTALNDGIPAIAVSTETSFTSAAQPPFDATAAFVVKLVTQLQKQAGTGKRLLPGGLGLNVNFPIVENGGAPRGVALTSTGMGFLDVVDSGVLPAVGATSSITVSVNPAVPETVKNADSTALAADKIAITPITGNYDTVPSVTQLSRLVAGLR</sequence>
<keyword evidence="4" id="KW-0479">Metal-binding</keyword>
<name>A0ABU9W9H3_9MICO</name>
<comment type="caution">
    <text evidence="8">The sequence shown here is derived from an EMBL/GenBank/DDBJ whole genome shotgun (WGS) entry which is preliminary data.</text>
</comment>
<dbReference type="InterPro" id="IPR002828">
    <property type="entry name" value="SurE-like_Pase/nucleotidase"/>
</dbReference>
<dbReference type="EC" id="3.1.3.5" evidence="3"/>
<evidence type="ECO:0000313" key="9">
    <source>
        <dbReference type="Proteomes" id="UP001425155"/>
    </source>
</evidence>
<accession>A0ABU9W9H3</accession>
<comment type="similarity">
    <text evidence="2">Belongs to the SurE nucleotidase family.</text>
</comment>
<proteinExistence type="inferred from homology"/>